<evidence type="ECO:0000313" key="3">
    <source>
        <dbReference type="Proteomes" id="UP000305921"/>
    </source>
</evidence>
<organism evidence="2 3">
    <name type="scientific">Streptomyces marianii</name>
    <dbReference type="NCBI Taxonomy" id="1817406"/>
    <lineage>
        <taxon>Bacteria</taxon>
        <taxon>Bacillati</taxon>
        <taxon>Actinomycetota</taxon>
        <taxon>Actinomycetes</taxon>
        <taxon>Kitasatosporales</taxon>
        <taxon>Streptomycetaceae</taxon>
        <taxon>Streptomyces</taxon>
    </lineage>
</organism>
<sequence>MCGLRCRGCSGPCAACGSRAAASALRVPGTSVPGHVRPAVPGLFRAMCGLRLPGLSRAFGPGAAPAVSPLGRPSPRLSRGTPRC</sequence>
<dbReference type="EMBL" id="VAWE01000001">
    <property type="protein sequence ID" value="TLQ44673.1"/>
    <property type="molecule type" value="Genomic_DNA"/>
</dbReference>
<keyword evidence="3" id="KW-1185">Reference proteome</keyword>
<name>A0A5R9E9I7_9ACTN</name>
<proteinExistence type="predicted"/>
<dbReference type="Proteomes" id="UP000305921">
    <property type="component" value="Unassembled WGS sequence"/>
</dbReference>
<evidence type="ECO:0000313" key="2">
    <source>
        <dbReference type="EMBL" id="TLQ44673.1"/>
    </source>
</evidence>
<evidence type="ECO:0000256" key="1">
    <source>
        <dbReference type="SAM" id="MobiDB-lite"/>
    </source>
</evidence>
<dbReference type="AlphaFoldDB" id="A0A5R9E9I7"/>
<comment type="caution">
    <text evidence="2">The sequence shown here is derived from an EMBL/GenBank/DDBJ whole genome shotgun (WGS) entry which is preliminary data.</text>
</comment>
<gene>
    <name evidence="2" type="ORF">FEF34_17580</name>
</gene>
<accession>A0A5R9E9I7</accession>
<reference evidence="2 3" key="1">
    <citation type="submission" date="2019-05" db="EMBL/GenBank/DDBJ databases">
        <title>Streptomyces marianii sp. nov., a novel marine actinomycete from southern coast of India.</title>
        <authorList>
            <person name="Iniyan A.M."/>
            <person name="Wink J."/>
            <person name="Ramprasad E."/>
            <person name="Ramana C.V."/>
            <person name="Bunk B."/>
            <person name="Sproer C."/>
            <person name="Joseph F.-J.R.S."/>
            <person name="Vincent S.G.P."/>
        </authorList>
    </citation>
    <scope>NUCLEOTIDE SEQUENCE [LARGE SCALE GENOMIC DNA]</scope>
    <source>
        <strain evidence="2 3">ICN19</strain>
    </source>
</reference>
<protein>
    <submittedName>
        <fullName evidence="2">Uncharacterized protein</fullName>
    </submittedName>
</protein>
<feature type="region of interest" description="Disordered" evidence="1">
    <location>
        <begin position="61"/>
        <end position="84"/>
    </location>
</feature>